<dbReference type="GO" id="GO:0004617">
    <property type="term" value="F:phosphoglycerate dehydrogenase activity"/>
    <property type="evidence" value="ECO:0007669"/>
    <property type="project" value="UniProtKB-EC"/>
</dbReference>
<dbReference type="OrthoDB" id="9787219at2"/>
<evidence type="ECO:0000256" key="1">
    <source>
        <dbReference type="ARBA" id="ARBA00023002"/>
    </source>
</evidence>
<dbReference type="CDD" id="cd12164">
    <property type="entry name" value="GDH_like_2"/>
    <property type="match status" value="1"/>
</dbReference>
<dbReference type="Proteomes" id="UP000229757">
    <property type="component" value="Chromosome"/>
</dbReference>
<accession>A0A2K8KUP3</accession>
<dbReference type="EC" id="1.1.1.95" evidence="4"/>
<evidence type="ECO:0000256" key="2">
    <source>
        <dbReference type="ARBA" id="ARBA00023027"/>
    </source>
</evidence>
<name>A0A2K8KUP3_9GAMM</name>
<evidence type="ECO:0000313" key="4">
    <source>
        <dbReference type="EMBL" id="ATX77571.1"/>
    </source>
</evidence>
<dbReference type="GO" id="GO:0051287">
    <property type="term" value="F:NAD binding"/>
    <property type="evidence" value="ECO:0007669"/>
    <property type="project" value="InterPro"/>
</dbReference>
<dbReference type="InterPro" id="IPR006140">
    <property type="entry name" value="D-isomer_DH_NAD-bd"/>
</dbReference>
<dbReference type="Gene3D" id="3.40.50.720">
    <property type="entry name" value="NAD(P)-binding Rossmann-like Domain"/>
    <property type="match status" value="2"/>
</dbReference>
<evidence type="ECO:0000313" key="5">
    <source>
        <dbReference type="Proteomes" id="UP000229757"/>
    </source>
</evidence>
<dbReference type="AlphaFoldDB" id="A0A2K8KUP3"/>
<reference evidence="4 5" key="1">
    <citation type="journal article" date="2017" name="Environ. Microbiol.">
        <title>Genomic and physiological analyses of 'Reinekea forsetii' reveal a versatile opportunistic lifestyle during spring algae blooms.</title>
        <authorList>
            <person name="Avci B."/>
            <person name="Hahnke R.L."/>
            <person name="Chafee M."/>
            <person name="Fischer T."/>
            <person name="Gruber-Vodicka H."/>
            <person name="Tegetmeyer H.E."/>
            <person name="Harder J."/>
            <person name="Fuchs B.M."/>
            <person name="Amann R.I."/>
            <person name="Teeling H."/>
        </authorList>
    </citation>
    <scope>NUCLEOTIDE SEQUENCE [LARGE SCALE GENOMIC DNA]</scope>
    <source>
        <strain evidence="4 5">Hel1_31_D35</strain>
    </source>
</reference>
<dbReference type="KEGG" id="rfo:REIFOR_02446"/>
<gene>
    <name evidence="4" type="ORF">REIFOR_02446</name>
</gene>
<dbReference type="PANTHER" id="PTHR43333:SF1">
    <property type="entry name" value="D-ISOMER SPECIFIC 2-HYDROXYACID DEHYDROGENASE NAD-BINDING DOMAIN-CONTAINING PROTEIN"/>
    <property type="match status" value="1"/>
</dbReference>
<keyword evidence="1 4" id="KW-0560">Oxidoreductase</keyword>
<dbReference type="PANTHER" id="PTHR43333">
    <property type="entry name" value="2-HACID_DH_C DOMAIN-CONTAINING PROTEIN"/>
    <property type="match status" value="1"/>
</dbReference>
<feature type="domain" description="D-isomer specific 2-hydroxyacid dehydrogenase NAD-binding" evidence="3">
    <location>
        <begin position="108"/>
        <end position="279"/>
    </location>
</feature>
<dbReference type="Pfam" id="PF02826">
    <property type="entry name" value="2-Hacid_dh_C"/>
    <property type="match status" value="1"/>
</dbReference>
<sequence length="314" mass="34386">MNSVIALLGDFAETERNEWLNHLRAAMPNEQIQPFVELNPTQKKSVEFAIVANPDPAQIAQLPNLVWAHSLWAGVEKIIANFGQGPLQIVRLTDPNLANLMAEACLAWTLYLHRAMPTYRQQQQTQTWQQLPYIAAQDRTIGLLGLGKLGTAVAQRLLANGFQVAGWSRTPKLLAGCDCYNGAAGLDQLLARSDIVIGLLPATPDTAGLLNRARLARLKPGASLINFGRGSLIEQDALLEALDSAKIGHAVLDVFDREPLPKDHAYWHHPQVTVLPHISAPTQPHSASAIVARHLAEFRQSGQIPETVDLVRGY</sequence>
<keyword evidence="2" id="KW-0520">NAD</keyword>
<dbReference type="InterPro" id="IPR036291">
    <property type="entry name" value="NAD(P)-bd_dom_sf"/>
</dbReference>
<proteinExistence type="predicted"/>
<dbReference type="RefSeq" id="WP_100257820.1">
    <property type="nucleotide sequence ID" value="NZ_CP011797.1"/>
</dbReference>
<dbReference type="EMBL" id="CP011797">
    <property type="protein sequence ID" value="ATX77571.1"/>
    <property type="molecule type" value="Genomic_DNA"/>
</dbReference>
<evidence type="ECO:0000259" key="3">
    <source>
        <dbReference type="Pfam" id="PF02826"/>
    </source>
</evidence>
<protein>
    <submittedName>
        <fullName evidence="4">D-isomer specific 2-hydroxyacid dehydrogenase NAD-binding protein subunit</fullName>
        <ecNumber evidence="4">1.1.1.95</ecNumber>
    </submittedName>
</protein>
<dbReference type="SUPFAM" id="SSF51735">
    <property type="entry name" value="NAD(P)-binding Rossmann-fold domains"/>
    <property type="match status" value="1"/>
</dbReference>
<organism evidence="4 5">
    <name type="scientific">Reinekea forsetii</name>
    <dbReference type="NCBI Taxonomy" id="1336806"/>
    <lineage>
        <taxon>Bacteria</taxon>
        <taxon>Pseudomonadati</taxon>
        <taxon>Pseudomonadota</taxon>
        <taxon>Gammaproteobacteria</taxon>
        <taxon>Oceanospirillales</taxon>
        <taxon>Saccharospirillaceae</taxon>
        <taxon>Reinekea</taxon>
    </lineage>
</organism>
<keyword evidence="5" id="KW-1185">Reference proteome</keyword>